<proteinExistence type="predicted"/>
<evidence type="ECO:0000313" key="2">
    <source>
        <dbReference type="EMBL" id="KAK0067045.1"/>
    </source>
</evidence>
<keyword evidence="1" id="KW-0472">Membrane</keyword>
<dbReference type="AlphaFoldDB" id="A0AAD8C694"/>
<feature type="transmembrane region" description="Helical" evidence="1">
    <location>
        <begin position="56"/>
        <end position="74"/>
    </location>
</feature>
<dbReference type="Gene3D" id="1.10.238.10">
    <property type="entry name" value="EF-hand"/>
    <property type="match status" value="1"/>
</dbReference>
<keyword evidence="3" id="KW-1185">Reference proteome</keyword>
<name>A0AAD8C694_BIOPF</name>
<keyword evidence="1" id="KW-0812">Transmembrane</keyword>
<protein>
    <recommendedName>
        <fullName evidence="4">EF-hand domain-containing protein</fullName>
    </recommendedName>
</protein>
<evidence type="ECO:0000313" key="3">
    <source>
        <dbReference type="Proteomes" id="UP001233172"/>
    </source>
</evidence>
<dbReference type="Proteomes" id="UP001233172">
    <property type="component" value="Unassembled WGS sequence"/>
</dbReference>
<reference evidence="2" key="2">
    <citation type="submission" date="2023-04" db="EMBL/GenBank/DDBJ databases">
        <authorList>
            <person name="Bu L."/>
            <person name="Lu L."/>
            <person name="Laidemitt M.R."/>
            <person name="Zhang S.M."/>
            <person name="Mutuku M."/>
            <person name="Mkoji G."/>
            <person name="Steinauer M."/>
            <person name="Loker E.S."/>
        </authorList>
    </citation>
    <scope>NUCLEOTIDE SEQUENCE</scope>
    <source>
        <strain evidence="2">KasaAsao</strain>
        <tissue evidence="2">Whole Snail</tissue>
    </source>
</reference>
<dbReference type="SUPFAM" id="SSF47473">
    <property type="entry name" value="EF-hand"/>
    <property type="match status" value="1"/>
</dbReference>
<evidence type="ECO:0008006" key="4">
    <source>
        <dbReference type="Google" id="ProtNLM"/>
    </source>
</evidence>
<comment type="caution">
    <text evidence="2">The sequence shown here is derived from an EMBL/GenBank/DDBJ whole genome shotgun (WGS) entry which is preliminary data.</text>
</comment>
<keyword evidence="1" id="KW-1133">Transmembrane helix</keyword>
<accession>A0AAD8C694</accession>
<sequence length="190" mass="20842">RMYCCRPLQMCFISACFIMSWSVIGTQAVGSISSFFNTTSTVTIAPSIYDKESITLFYKIFAPVLVTFFTGGSISHQCFGTIGAAADPWLQAFLTFFFNLVDTNHDGVLTPADTSPLGIFIVFLNFLIMGADTGNDYSISLAEFTAFLNVAPFQPNDVYKNALLVMFSALDLDHDLKLSFLDIVSVNILG</sequence>
<feature type="transmembrane region" description="Helical" evidence="1">
    <location>
        <begin position="12"/>
        <end position="36"/>
    </location>
</feature>
<feature type="non-terminal residue" evidence="2">
    <location>
        <position position="190"/>
    </location>
</feature>
<reference evidence="2" key="1">
    <citation type="journal article" date="2023" name="PLoS Negl. Trop. Dis.">
        <title>A genome sequence for Biomphalaria pfeifferi, the major vector snail for the human-infecting parasite Schistosoma mansoni.</title>
        <authorList>
            <person name="Bu L."/>
            <person name="Lu L."/>
            <person name="Laidemitt M.R."/>
            <person name="Zhang S.M."/>
            <person name="Mutuku M."/>
            <person name="Mkoji G."/>
            <person name="Steinauer M."/>
            <person name="Loker E.S."/>
        </authorList>
    </citation>
    <scope>NUCLEOTIDE SEQUENCE</scope>
    <source>
        <strain evidence="2">KasaAsao</strain>
    </source>
</reference>
<dbReference type="EMBL" id="JASAOG010000009">
    <property type="protein sequence ID" value="KAK0067045.1"/>
    <property type="molecule type" value="Genomic_DNA"/>
</dbReference>
<organism evidence="2 3">
    <name type="scientific">Biomphalaria pfeifferi</name>
    <name type="common">Bloodfluke planorb</name>
    <name type="synonym">Freshwater snail</name>
    <dbReference type="NCBI Taxonomy" id="112525"/>
    <lineage>
        <taxon>Eukaryota</taxon>
        <taxon>Metazoa</taxon>
        <taxon>Spiralia</taxon>
        <taxon>Lophotrochozoa</taxon>
        <taxon>Mollusca</taxon>
        <taxon>Gastropoda</taxon>
        <taxon>Heterobranchia</taxon>
        <taxon>Euthyneura</taxon>
        <taxon>Panpulmonata</taxon>
        <taxon>Hygrophila</taxon>
        <taxon>Lymnaeoidea</taxon>
        <taxon>Planorbidae</taxon>
        <taxon>Biomphalaria</taxon>
    </lineage>
</organism>
<evidence type="ECO:0000256" key="1">
    <source>
        <dbReference type="SAM" id="Phobius"/>
    </source>
</evidence>
<gene>
    <name evidence="2" type="ORF">Bpfe_003780</name>
</gene>
<dbReference type="InterPro" id="IPR011992">
    <property type="entry name" value="EF-hand-dom_pair"/>
</dbReference>